<feature type="region of interest" description="Disordered" evidence="1">
    <location>
        <begin position="15"/>
        <end position="40"/>
    </location>
</feature>
<sequence length="136" mass="14370">MTLFAALPASAAAEPAVHTKDEPTVCTATPNNPHRSGGAGDGRVIFKTRVICNKTATVKIQGVLLYAPTADGKPTPVTSSEETRTIQANKAATFYTPDRNDRQVKESGYYQGLSVGQIINPQGTIGKNVTTLVRIG</sequence>
<accession>A0ABX0CZ76</accession>
<comment type="caution">
    <text evidence="2">The sequence shown here is derived from an EMBL/GenBank/DDBJ whole genome shotgun (WGS) entry which is preliminary data.</text>
</comment>
<evidence type="ECO:0000313" key="3">
    <source>
        <dbReference type="Proteomes" id="UP000470876"/>
    </source>
</evidence>
<dbReference type="EMBL" id="JAAGUX010000075">
    <property type="protein sequence ID" value="NEW59057.1"/>
    <property type="molecule type" value="Genomic_DNA"/>
</dbReference>
<reference evidence="2 3" key="1">
    <citation type="submission" date="2020-01" db="EMBL/GenBank/DDBJ databases">
        <title>Genetics and antimicrobial susceptibilities of Nocardia species isolated from the soil; a comparison with species isolated from humans.</title>
        <authorList>
            <person name="Carrasco G."/>
            <person name="Monzon S."/>
            <person name="Sansegundo M."/>
            <person name="Garcia E."/>
            <person name="Garrido N."/>
            <person name="Medina M.J."/>
            <person name="Villalon P."/>
            <person name="Ramirez-Arocha A.C."/>
            <person name="Jimenez P."/>
            <person name="Cuesta I."/>
            <person name="Valdezate S."/>
        </authorList>
    </citation>
    <scope>NUCLEOTIDE SEQUENCE [LARGE SCALE GENOMIC DNA]</scope>
    <source>
        <strain evidence="2 3">CNM20110649</strain>
    </source>
</reference>
<dbReference type="Proteomes" id="UP000470876">
    <property type="component" value="Unassembled WGS sequence"/>
</dbReference>
<protein>
    <submittedName>
        <fullName evidence="2">Uncharacterized protein</fullName>
    </submittedName>
</protein>
<proteinExistence type="predicted"/>
<evidence type="ECO:0000313" key="2">
    <source>
        <dbReference type="EMBL" id="NEW59057.1"/>
    </source>
</evidence>
<gene>
    <name evidence="2" type="ORF">GV794_25960</name>
</gene>
<evidence type="ECO:0000256" key="1">
    <source>
        <dbReference type="SAM" id="MobiDB-lite"/>
    </source>
</evidence>
<keyword evidence="3" id="KW-1185">Reference proteome</keyword>
<organism evidence="2 3">
    <name type="scientific">Nocardia cyriacigeorgica</name>
    <dbReference type="NCBI Taxonomy" id="135487"/>
    <lineage>
        <taxon>Bacteria</taxon>
        <taxon>Bacillati</taxon>
        <taxon>Actinomycetota</taxon>
        <taxon>Actinomycetes</taxon>
        <taxon>Mycobacteriales</taxon>
        <taxon>Nocardiaceae</taxon>
        <taxon>Nocardia</taxon>
    </lineage>
</organism>
<dbReference type="RefSeq" id="WP_163826089.1">
    <property type="nucleotide sequence ID" value="NZ_JAAGUX010000075.1"/>
</dbReference>
<name>A0ABX0CZ76_9NOCA</name>